<dbReference type="Proteomes" id="UP001158986">
    <property type="component" value="Unassembled WGS sequence"/>
</dbReference>
<evidence type="ECO:0008006" key="6">
    <source>
        <dbReference type="Google" id="ProtNLM"/>
    </source>
</evidence>
<keyword evidence="1" id="KW-0732">Signal</keyword>
<protein>
    <recommendedName>
        <fullName evidence="6">RxLR effector protein</fullName>
    </recommendedName>
</protein>
<proteinExistence type="predicted"/>
<name>A0AAU9KXY2_9STRA</name>
<evidence type="ECO:0000313" key="3">
    <source>
        <dbReference type="EMBL" id="CAH0517175.1"/>
    </source>
</evidence>
<evidence type="ECO:0000256" key="1">
    <source>
        <dbReference type="SAM" id="SignalP"/>
    </source>
</evidence>
<organism evidence="2 5">
    <name type="scientific">Peronospora belbahrii</name>
    <dbReference type="NCBI Taxonomy" id="622444"/>
    <lineage>
        <taxon>Eukaryota</taxon>
        <taxon>Sar</taxon>
        <taxon>Stramenopiles</taxon>
        <taxon>Oomycota</taxon>
        <taxon>Peronosporomycetes</taxon>
        <taxon>Peronosporales</taxon>
        <taxon>Peronosporaceae</taxon>
        <taxon>Peronospora</taxon>
    </lineage>
</organism>
<feature type="signal peptide" evidence="1">
    <location>
        <begin position="1"/>
        <end position="27"/>
    </location>
</feature>
<evidence type="ECO:0000313" key="5">
    <source>
        <dbReference type="Proteomes" id="UP001160483"/>
    </source>
</evidence>
<evidence type="ECO:0000313" key="2">
    <source>
        <dbReference type="EMBL" id="CAH0479346.1"/>
    </source>
</evidence>
<dbReference type="Proteomes" id="UP001160483">
    <property type="component" value="Unassembled WGS sequence"/>
</dbReference>
<accession>A0AAU9KXY2</accession>
<keyword evidence="4" id="KW-1185">Reference proteome</keyword>
<dbReference type="EMBL" id="CAKLCB010000228">
    <property type="protein sequence ID" value="CAH0517175.1"/>
    <property type="molecule type" value="Genomic_DNA"/>
</dbReference>
<dbReference type="EMBL" id="CAKKTJ010000299">
    <property type="protein sequence ID" value="CAH0479346.1"/>
    <property type="molecule type" value="Genomic_DNA"/>
</dbReference>
<reference evidence="2 4" key="1">
    <citation type="submission" date="2021-11" db="EMBL/GenBank/DDBJ databases">
        <authorList>
            <person name="Islam A."/>
            <person name="Islam S."/>
            <person name="Flora M.S."/>
            <person name="Rahman M."/>
            <person name="Ziaur R.M."/>
            <person name="Epstein J.H."/>
            <person name="Hassan M."/>
            <person name="Klassen M."/>
            <person name="Woodard K."/>
            <person name="Webb A."/>
            <person name="Webby R.J."/>
            <person name="El Zowalaty M.E."/>
        </authorList>
    </citation>
    <scope>NUCLEOTIDE SEQUENCE</scope>
    <source>
        <strain evidence="3">Pbs1</strain>
        <strain evidence="2">Pbs3</strain>
    </source>
</reference>
<feature type="chain" id="PRO_5043717637" description="RxLR effector protein" evidence="1">
    <location>
        <begin position="28"/>
        <end position="261"/>
    </location>
</feature>
<gene>
    <name evidence="3" type="ORF">PBS001_LOCUS3801</name>
    <name evidence="2" type="ORF">PBS003_LOCUS5992</name>
</gene>
<comment type="caution">
    <text evidence="2">The sequence shown here is derived from an EMBL/GenBank/DDBJ whole genome shotgun (WGS) entry which is preliminary data.</text>
</comment>
<sequence>MRIKNIAAKLSSFMVLAVAAVFGRCSATSMPYDFSALSTSGESVVSSEHNLTSHLAVTTNDPAGNSEARTVTDVAAKVPLLERVIDKERHFETPESLVAHLRDILLLKKKEEAKMYLRSDEFFHIFNNYRSMCRTMSAETKLKADVAFFNALKHKLGAQTVLTRFDEIIHGKEYSQELVKQMTEMRNAHFLDVAGIYKDANSYMLYVIDSNAKMLLGSKEMTAEKVNADLKLQRIRDDYTSFLGQYNEAWSQMVLRSANKN</sequence>
<dbReference type="AlphaFoldDB" id="A0AAU9KXY2"/>
<evidence type="ECO:0000313" key="4">
    <source>
        <dbReference type="Proteomes" id="UP001158986"/>
    </source>
</evidence>